<feature type="compositionally biased region" description="Polar residues" evidence="1">
    <location>
        <begin position="114"/>
        <end position="155"/>
    </location>
</feature>
<reference evidence="2 3" key="1">
    <citation type="journal article" date="2018" name="Nat. Ecol. Evol.">
        <title>Shark genomes provide insights into elasmobranch evolution and the origin of vertebrates.</title>
        <authorList>
            <person name="Hara Y"/>
            <person name="Yamaguchi K"/>
            <person name="Onimaru K"/>
            <person name="Kadota M"/>
            <person name="Koyanagi M"/>
            <person name="Keeley SD"/>
            <person name="Tatsumi K"/>
            <person name="Tanaka K"/>
            <person name="Motone F"/>
            <person name="Kageyama Y"/>
            <person name="Nozu R"/>
            <person name="Adachi N"/>
            <person name="Nishimura O"/>
            <person name="Nakagawa R"/>
            <person name="Tanegashima C"/>
            <person name="Kiyatake I"/>
            <person name="Matsumoto R"/>
            <person name="Murakumo K"/>
            <person name="Nishida K"/>
            <person name="Terakita A"/>
            <person name="Kuratani S"/>
            <person name="Sato K"/>
            <person name="Hyodo S Kuraku.S."/>
        </authorList>
    </citation>
    <scope>NUCLEOTIDE SEQUENCE [LARGE SCALE GENOMIC DNA]</scope>
</reference>
<name>A0A401P7Z9_SCYTO</name>
<sequence>LFSEKKVNQMPEGITTGETVQKSAADQTKDKIVPKRQQEVNRGILEHHSDWERCSIQKSMEETERAHSTLDSVLEEMLELQDQTKEKISKMWTSGNNAHAEEASSVSQKEECNGKQTNILTIQGTSKGASDNRTPGTGSSVAPESSLTEESSNRNQIERADWNQPHRVIILE</sequence>
<organism evidence="2 3">
    <name type="scientific">Scyliorhinus torazame</name>
    <name type="common">Cloudy catshark</name>
    <name type="synonym">Catulus torazame</name>
    <dbReference type="NCBI Taxonomy" id="75743"/>
    <lineage>
        <taxon>Eukaryota</taxon>
        <taxon>Metazoa</taxon>
        <taxon>Chordata</taxon>
        <taxon>Craniata</taxon>
        <taxon>Vertebrata</taxon>
        <taxon>Chondrichthyes</taxon>
        <taxon>Elasmobranchii</taxon>
        <taxon>Galeomorphii</taxon>
        <taxon>Galeoidea</taxon>
        <taxon>Carcharhiniformes</taxon>
        <taxon>Scyliorhinidae</taxon>
        <taxon>Scyliorhinus</taxon>
    </lineage>
</organism>
<dbReference type="Proteomes" id="UP000288216">
    <property type="component" value="Unassembled WGS sequence"/>
</dbReference>
<dbReference type="AlphaFoldDB" id="A0A401P7Z9"/>
<feature type="compositionally biased region" description="Polar residues" evidence="1">
    <location>
        <begin position="16"/>
        <end position="26"/>
    </location>
</feature>
<feature type="non-terminal residue" evidence="2">
    <location>
        <position position="1"/>
    </location>
</feature>
<keyword evidence="3" id="KW-1185">Reference proteome</keyword>
<dbReference type="EMBL" id="BFAA01005977">
    <property type="protein sequence ID" value="GCB69267.1"/>
    <property type="molecule type" value="Genomic_DNA"/>
</dbReference>
<comment type="caution">
    <text evidence="2">The sequence shown here is derived from an EMBL/GenBank/DDBJ whole genome shotgun (WGS) entry which is preliminary data.</text>
</comment>
<dbReference type="STRING" id="75743.A0A401P7Z9"/>
<protein>
    <submittedName>
        <fullName evidence="2">Uncharacterized protein</fullName>
    </submittedName>
</protein>
<evidence type="ECO:0000313" key="3">
    <source>
        <dbReference type="Proteomes" id="UP000288216"/>
    </source>
</evidence>
<feature type="region of interest" description="Disordered" evidence="1">
    <location>
        <begin position="95"/>
        <end position="172"/>
    </location>
</feature>
<gene>
    <name evidence="2" type="ORF">scyTo_0012392</name>
</gene>
<evidence type="ECO:0000313" key="2">
    <source>
        <dbReference type="EMBL" id="GCB69267.1"/>
    </source>
</evidence>
<feature type="region of interest" description="Disordered" evidence="1">
    <location>
        <begin position="1"/>
        <end position="30"/>
    </location>
</feature>
<evidence type="ECO:0000256" key="1">
    <source>
        <dbReference type="SAM" id="MobiDB-lite"/>
    </source>
</evidence>
<proteinExistence type="predicted"/>
<accession>A0A401P7Z9</accession>